<keyword evidence="1" id="KW-0808">Transferase</keyword>
<dbReference type="EMBL" id="KZ825352">
    <property type="protein sequence ID" value="RAH44548.1"/>
    <property type="molecule type" value="Genomic_DNA"/>
</dbReference>
<organism evidence="1 2">
    <name type="scientific">Aspergillus brunneoviolaceus CBS 621.78</name>
    <dbReference type="NCBI Taxonomy" id="1450534"/>
    <lineage>
        <taxon>Eukaryota</taxon>
        <taxon>Fungi</taxon>
        <taxon>Dikarya</taxon>
        <taxon>Ascomycota</taxon>
        <taxon>Pezizomycotina</taxon>
        <taxon>Eurotiomycetes</taxon>
        <taxon>Eurotiomycetidae</taxon>
        <taxon>Eurotiales</taxon>
        <taxon>Aspergillaceae</taxon>
        <taxon>Aspergillus</taxon>
        <taxon>Aspergillus subgen. Circumdati</taxon>
    </lineage>
</organism>
<keyword evidence="2" id="KW-1185">Reference proteome</keyword>
<protein>
    <submittedName>
        <fullName evidence="1">UDP-glucose,sterol transferase</fullName>
    </submittedName>
</protein>
<evidence type="ECO:0000313" key="1">
    <source>
        <dbReference type="EMBL" id="RAH44548.1"/>
    </source>
</evidence>
<reference evidence="1" key="1">
    <citation type="submission" date="2018-02" db="EMBL/GenBank/DDBJ databases">
        <title>The genomes of Aspergillus section Nigri reveals drivers in fungal speciation.</title>
        <authorList>
            <consortium name="DOE Joint Genome Institute"/>
            <person name="Vesth T.C."/>
            <person name="Nybo J."/>
            <person name="Theobald S."/>
            <person name="Brandl J."/>
            <person name="Frisvad J.C."/>
            <person name="Nielsen K.F."/>
            <person name="Lyhne E.K."/>
            <person name="Kogle M.E."/>
            <person name="Kuo A."/>
            <person name="Riley R."/>
            <person name="Clum A."/>
            <person name="Nolan M."/>
            <person name="Lipzen A."/>
            <person name="Salamov A."/>
            <person name="Henrissat B."/>
            <person name="Wiebenga A."/>
            <person name="De vries R.P."/>
            <person name="Grigoriev I.V."/>
            <person name="Mortensen U.H."/>
            <person name="Andersen M.R."/>
            <person name="Baker S.E."/>
        </authorList>
    </citation>
    <scope>NUCLEOTIDE SEQUENCE</scope>
    <source>
        <strain evidence="1">CBS 621.78</strain>
    </source>
</reference>
<accession>A0ACD1G5K5</accession>
<proteinExistence type="predicted"/>
<gene>
    <name evidence="1" type="ORF">BO95DRAFT_365883</name>
</gene>
<evidence type="ECO:0000313" key="2">
    <source>
        <dbReference type="Proteomes" id="UP000249057"/>
    </source>
</evidence>
<dbReference type="Proteomes" id="UP000249057">
    <property type="component" value="Unassembled WGS sequence"/>
</dbReference>
<name>A0ACD1G5K5_9EURO</name>
<sequence>MPSHHGSTADDWPEDRLAHDEPSSSGHRHSKRRAHYHEKGLNTGVRIMDDGRLDIKFRDRKPWVTKILQHLQSQPPELEKGKNDFCINADDWDEEHQSPLKLNIVVQVVGSRGDVQPFIALGKVLKSHGHRVRLATHLAFREVIEDEGLEFFSIGGDPAELMAFMVKNPGLMPHMSTIRSGAIRRRRREMKTIFSGCWRSCWETGDGTGMHHIPDDPWSETGDYRTKPFVADAIIANPPSFAHLSCAEKLGIPLNMMFTMPWSATQSFPHPLATVRSQNTKPSAANFASYAIVEIMMWEGLGDLINKFRKRELGLDPLDAIRAPSIAHQLQIPFTYLWSPALLPKPSDWAENIDVVGFSFLSSGSDYKPPDDLASFLKAGPPPIYIGFGSIVVDNPGSLTRIVFEAIKASGQRAIVNKGWGNLGADEKDIPDNILMISKAPHDWLFQHVSCVVHHGGAGTTAAGLVLGCPTVIIPFFGDQPFWGSIVARAGAGPQPIPYKQLTTEKLTEAIKTALEPSTKKKAKEIGEQMRSEQGVRNAAISFYQHLDLQSLQCSICPHLPAVWWVRHSHIKLSTFAAAVLVETGLIDPRNVVLYRSIEYDTNRDPRGPLTAGAEVLYGIVSGFMAKHILNWAIMIPTDVTLSLSKGFHNAPKLYHDSTVEKTPKVLGVRSGFRAAGTEFTHGLYHGVTGLITQPMLGMEKSGSGGFVKGIGKGVGGVFFKPTAGIWGLAGYPLDGIHKSLRNSLAKSKTKEILTSRIKQGIEEMSAATPQQRAEVIQRWNELVKEEGGAAADSGGSGDSHS</sequence>